<dbReference type="SUPFAM" id="SSF47986">
    <property type="entry name" value="DEATH domain"/>
    <property type="match status" value="1"/>
</dbReference>
<evidence type="ECO:0000256" key="2">
    <source>
        <dbReference type="ARBA" id="ARBA00012513"/>
    </source>
</evidence>
<name>A0A7M7JL30_VARDE</name>
<keyword evidence="4" id="KW-0808">Transferase</keyword>
<dbReference type="EC" id="2.7.11.1" evidence="2"/>
<evidence type="ECO:0000256" key="6">
    <source>
        <dbReference type="ARBA" id="ARBA00022777"/>
    </source>
</evidence>
<dbReference type="GO" id="GO:0007165">
    <property type="term" value="P:signal transduction"/>
    <property type="evidence" value="ECO:0007669"/>
    <property type="project" value="InterPro"/>
</dbReference>
<dbReference type="Proteomes" id="UP000594260">
    <property type="component" value="Unplaced"/>
</dbReference>
<dbReference type="AlphaFoldDB" id="A0A7M7JL30"/>
<evidence type="ECO:0000256" key="1">
    <source>
        <dbReference type="ARBA" id="ARBA00008718"/>
    </source>
</evidence>
<keyword evidence="6" id="KW-0418">Kinase</keyword>
<keyword evidence="5 10" id="KW-0547">Nucleotide-binding</keyword>
<dbReference type="InterPro" id="IPR011009">
    <property type="entry name" value="Kinase-like_dom_sf"/>
</dbReference>
<dbReference type="PROSITE" id="PS00108">
    <property type="entry name" value="PROTEIN_KINASE_ST"/>
    <property type="match status" value="1"/>
</dbReference>
<dbReference type="KEGG" id="vde:111246552"/>
<dbReference type="PANTHER" id="PTHR27001:SF939">
    <property type="entry name" value="INTERLEUKIN 1 RECEPTOR ASSOCIATED KINASE 1"/>
    <property type="match status" value="1"/>
</dbReference>
<dbReference type="GO" id="GO:0005524">
    <property type="term" value="F:ATP binding"/>
    <property type="evidence" value="ECO:0007669"/>
    <property type="project" value="UniProtKB-UniRule"/>
</dbReference>
<feature type="region of interest" description="Disordered" evidence="11">
    <location>
        <begin position="334"/>
        <end position="356"/>
    </location>
</feature>
<organism evidence="13 14">
    <name type="scientific">Varroa destructor</name>
    <name type="common">Honeybee mite</name>
    <dbReference type="NCBI Taxonomy" id="109461"/>
    <lineage>
        <taxon>Eukaryota</taxon>
        <taxon>Metazoa</taxon>
        <taxon>Ecdysozoa</taxon>
        <taxon>Arthropoda</taxon>
        <taxon>Chelicerata</taxon>
        <taxon>Arachnida</taxon>
        <taxon>Acari</taxon>
        <taxon>Parasitiformes</taxon>
        <taxon>Mesostigmata</taxon>
        <taxon>Gamasina</taxon>
        <taxon>Dermanyssoidea</taxon>
        <taxon>Varroidae</taxon>
        <taxon>Varroa</taxon>
    </lineage>
</organism>
<keyword evidence="3" id="KW-0723">Serine/threonine-protein kinase</keyword>
<evidence type="ECO:0000313" key="13">
    <source>
        <dbReference type="EnsemblMetazoa" id="XP_022652059"/>
    </source>
</evidence>
<feature type="compositionally biased region" description="Low complexity" evidence="11">
    <location>
        <begin position="890"/>
        <end position="912"/>
    </location>
</feature>
<dbReference type="InterPro" id="IPR008271">
    <property type="entry name" value="Ser/Thr_kinase_AS"/>
</dbReference>
<dbReference type="PROSITE" id="PS50011">
    <property type="entry name" value="PROTEIN_KINASE_DOM"/>
    <property type="match status" value="1"/>
</dbReference>
<comment type="catalytic activity">
    <reaction evidence="8">
        <text>L-threonyl-[protein] + ATP = O-phospho-L-threonyl-[protein] + ADP + H(+)</text>
        <dbReference type="Rhea" id="RHEA:46608"/>
        <dbReference type="Rhea" id="RHEA-COMP:11060"/>
        <dbReference type="Rhea" id="RHEA-COMP:11605"/>
        <dbReference type="ChEBI" id="CHEBI:15378"/>
        <dbReference type="ChEBI" id="CHEBI:30013"/>
        <dbReference type="ChEBI" id="CHEBI:30616"/>
        <dbReference type="ChEBI" id="CHEBI:61977"/>
        <dbReference type="ChEBI" id="CHEBI:456216"/>
        <dbReference type="EC" id="2.7.11.1"/>
    </reaction>
</comment>
<dbReference type="FunFam" id="1.10.510.10:FF:000754">
    <property type="entry name" value="Interleukin-1 receptor-associated kinase"/>
    <property type="match status" value="1"/>
</dbReference>
<evidence type="ECO:0000256" key="3">
    <source>
        <dbReference type="ARBA" id="ARBA00022527"/>
    </source>
</evidence>
<comment type="catalytic activity">
    <reaction evidence="9">
        <text>L-seryl-[protein] + ATP = O-phospho-L-seryl-[protein] + ADP + H(+)</text>
        <dbReference type="Rhea" id="RHEA:17989"/>
        <dbReference type="Rhea" id="RHEA-COMP:9863"/>
        <dbReference type="Rhea" id="RHEA-COMP:11604"/>
        <dbReference type="ChEBI" id="CHEBI:15378"/>
        <dbReference type="ChEBI" id="CHEBI:29999"/>
        <dbReference type="ChEBI" id="CHEBI:30616"/>
        <dbReference type="ChEBI" id="CHEBI:83421"/>
        <dbReference type="ChEBI" id="CHEBI:456216"/>
        <dbReference type="EC" id="2.7.11.1"/>
    </reaction>
</comment>
<dbReference type="PANTHER" id="PTHR27001">
    <property type="entry name" value="OS01G0253100 PROTEIN"/>
    <property type="match status" value="1"/>
</dbReference>
<protein>
    <recommendedName>
        <fullName evidence="2">non-specific serine/threonine protein kinase</fullName>
        <ecNumber evidence="2">2.7.11.1</ecNumber>
    </recommendedName>
</protein>
<dbReference type="RefSeq" id="XP_022652059.1">
    <property type="nucleotide sequence ID" value="XM_022796324.1"/>
</dbReference>
<keyword evidence="14" id="KW-1185">Reference proteome</keyword>
<dbReference type="InParanoid" id="A0A7M7JL30"/>
<dbReference type="GO" id="GO:0004674">
    <property type="term" value="F:protein serine/threonine kinase activity"/>
    <property type="evidence" value="ECO:0007669"/>
    <property type="project" value="UniProtKB-KW"/>
</dbReference>
<comment type="similarity">
    <text evidence="1">Belongs to the protein kinase superfamily. TKL Ser/Thr protein kinase family. Pelle subfamily.</text>
</comment>
<feature type="domain" description="Protein kinase" evidence="12">
    <location>
        <begin position="300"/>
        <end position="612"/>
    </location>
</feature>
<evidence type="ECO:0000256" key="5">
    <source>
        <dbReference type="ARBA" id="ARBA00022741"/>
    </source>
</evidence>
<dbReference type="InterPro" id="IPR011029">
    <property type="entry name" value="DEATH-like_dom_sf"/>
</dbReference>
<proteinExistence type="inferred from homology"/>
<dbReference type="Pfam" id="PF00069">
    <property type="entry name" value="Pkinase"/>
    <property type="match status" value="1"/>
</dbReference>
<dbReference type="EnsemblMetazoa" id="XM_022796324">
    <property type="protein sequence ID" value="XP_022652059"/>
    <property type="gene ID" value="LOC111246552"/>
</dbReference>
<dbReference type="InterPro" id="IPR017441">
    <property type="entry name" value="Protein_kinase_ATP_BS"/>
</dbReference>
<evidence type="ECO:0000256" key="10">
    <source>
        <dbReference type="PROSITE-ProRule" id="PRU10141"/>
    </source>
</evidence>
<evidence type="ECO:0000256" key="7">
    <source>
        <dbReference type="ARBA" id="ARBA00022840"/>
    </source>
</evidence>
<feature type="region of interest" description="Disordered" evidence="11">
    <location>
        <begin position="881"/>
        <end position="912"/>
    </location>
</feature>
<keyword evidence="7 10" id="KW-0067">ATP-binding</keyword>
<dbReference type="GO" id="GO:0045087">
    <property type="term" value="P:innate immune response"/>
    <property type="evidence" value="ECO:0007669"/>
    <property type="project" value="UniProtKB-ARBA"/>
</dbReference>
<feature type="binding site" evidence="10">
    <location>
        <position position="328"/>
    </location>
    <ligand>
        <name>ATP</name>
        <dbReference type="ChEBI" id="CHEBI:30616"/>
    </ligand>
</feature>
<feature type="region of interest" description="Disordered" evidence="11">
    <location>
        <begin position="659"/>
        <end position="686"/>
    </location>
</feature>
<evidence type="ECO:0000256" key="8">
    <source>
        <dbReference type="ARBA" id="ARBA00047899"/>
    </source>
</evidence>
<dbReference type="SUPFAM" id="SSF56112">
    <property type="entry name" value="Protein kinase-like (PK-like)"/>
    <property type="match status" value="1"/>
</dbReference>
<evidence type="ECO:0000259" key="12">
    <source>
        <dbReference type="PROSITE" id="PS50011"/>
    </source>
</evidence>
<dbReference type="InterPro" id="IPR000719">
    <property type="entry name" value="Prot_kinase_dom"/>
</dbReference>
<dbReference type="GeneID" id="111246552"/>
<accession>A0A7M7JL30</accession>
<dbReference type="GO" id="GO:0005886">
    <property type="term" value="C:plasma membrane"/>
    <property type="evidence" value="ECO:0007669"/>
    <property type="project" value="TreeGrafter"/>
</dbReference>
<evidence type="ECO:0000256" key="4">
    <source>
        <dbReference type="ARBA" id="ARBA00022679"/>
    </source>
</evidence>
<dbReference type="Pfam" id="PF00531">
    <property type="entry name" value="Death"/>
    <property type="match status" value="1"/>
</dbReference>
<dbReference type="Gene3D" id="1.10.510.10">
    <property type="entry name" value="Transferase(Phosphotransferase) domain 1"/>
    <property type="match status" value="1"/>
</dbReference>
<sequence length="912" mass="100541">MWLKAMAKVPHGIPRSSRTPHLDASGLSMPPSPTSHYTTERRRRYVHELPYNAHSKLCKLLDVDRKWDHLAGLMDIETVDIKLFANAVLRGGSPSEEVLKKFGERNGRISQLFKYLHAMEYYKGMHILKDYVDPRHWRLLGAGNSNGDASSTLLSGHFEPPSAPPYESEQMLMKPKLQVDSRNVYSPCKEGYLKGHDSKLPSSTANRTKEIAKLHGAKIAKAAAACAAKPGRAELDRFHQELLSSGIKVLSLKPQVTQKDSSPVKLHDVNMNAEINFKDIDLEPIRHIAYAELAKATQNFAKNNMLGKGGFGTVYRGLWKDTTVAVKKLHLSTQPGNREHVRQVPSPSRHPEAQPKSEAHLLIRSMLTELRVLEKCRFPHILALYGVSVDNLSESCIVYEFMSGGSLDDRLKRKQNFASVKPLTWHQRASIAIGTARGLNYLHTADMPLVHGDIKPANILLDENLQPKLGDFGLTREGPDGGCTHRDVSRLQGTRYYLPLEYLQSRHLSTKVDVYSFGLVLLELATNLRVCDETRRHRFLSSHIDALKAFGRQLEAKDPTGGDEPGSNDIVELFLNLGRRCASENKKQRPEMREVLDELKDALTFCKPSPLMGTGYSRESTATMHHAGTAGWAQGMCNGGQIVPQNLRECGEIRRLSPSDNLQVGPLSSLPPAGTTPPTGTGNNTAIQQLHHTPQGHVQRTSNHQPSQQQQYPTHLQVQHIHMQKLQNAQYQQLYQNYHHLQQQSQQQHLVRVSSINSSAMPAKAGAVQPTSRQIVGVNHPVSNTTTDELNQIGPSAIISTPSNNNTVTATSANQGTETVGTRQSQAPPNVAPSLPCNPGTTGHGNSPNVPIYEVDSNCLPLVPALNPDDHPVVVPQSTIQGLSEEELTTKSTNTTNNSISTSSSSADNSPN</sequence>
<dbReference type="OrthoDB" id="4062651at2759"/>
<evidence type="ECO:0000256" key="11">
    <source>
        <dbReference type="SAM" id="MobiDB-lite"/>
    </source>
</evidence>
<evidence type="ECO:0000256" key="9">
    <source>
        <dbReference type="ARBA" id="ARBA00048679"/>
    </source>
</evidence>
<evidence type="ECO:0000313" key="14">
    <source>
        <dbReference type="Proteomes" id="UP000594260"/>
    </source>
</evidence>
<dbReference type="FunCoup" id="A0A7M7JL30">
    <property type="interactions" value="1417"/>
</dbReference>
<reference evidence="13" key="1">
    <citation type="submission" date="2021-01" db="UniProtKB">
        <authorList>
            <consortium name="EnsemblMetazoa"/>
        </authorList>
    </citation>
    <scope>IDENTIFICATION</scope>
</reference>
<dbReference type="PROSITE" id="PS00107">
    <property type="entry name" value="PROTEIN_KINASE_ATP"/>
    <property type="match status" value="1"/>
</dbReference>
<dbReference type="Gene3D" id="3.30.200.20">
    <property type="entry name" value="Phosphorylase Kinase, domain 1"/>
    <property type="match status" value="1"/>
</dbReference>
<dbReference type="InterPro" id="IPR000488">
    <property type="entry name" value="Death_dom"/>
</dbReference>
<dbReference type="SMART" id="SM00220">
    <property type="entry name" value="S_TKc"/>
    <property type="match status" value="1"/>
</dbReference>
<feature type="compositionally biased region" description="Low complexity" evidence="11">
    <location>
        <begin position="666"/>
        <end position="686"/>
    </location>
</feature>
<dbReference type="Gene3D" id="1.10.533.10">
    <property type="entry name" value="Death Domain, Fas"/>
    <property type="match status" value="1"/>
</dbReference>
<feature type="region of interest" description="Disordered" evidence="11">
    <location>
        <begin position="9"/>
        <end position="39"/>
    </location>
</feature>